<dbReference type="GO" id="GO:1902554">
    <property type="term" value="C:serine/threonine protein kinase complex"/>
    <property type="evidence" value="ECO:0007669"/>
    <property type="project" value="TreeGrafter"/>
</dbReference>
<sequence>MSFLNCGSTSSKVSELTHSSRRKGYKLQEKKRSRPHSRHVHDSKSISTVSTMIEFENDYQKYELLTVIGRGYNDAATVYLARHIPTGQQIAIRQTYLESSKIDLSVLQNEIVLCRQLHHESLLPLYTSFVHNNDIWTVMPLMAYGSCRDLIHAYFMSGLPEQAIAYILRDVLLALDYLHNRGIIHRAVKASHILIEASGQVCLAGMRNAYQMSRNGVKQKMAFDYPHTSKLLQWLSPEILEQNLAGYNTKSDIYSVGITACELANGYAPFSDMPATQMLLEKLNGIKPVLADSSTIAALSAEQNITDSGVPSDSGIDTVEANNSEKTGALGYAYNRTFLNTFHQFVDISLEKNPESRPNTASALNHPFFKHLRRKTTEALPALLHPVTPLSDVHVSKMPKEDPTVDDLGRDFEDLDMAVDWDF</sequence>
<dbReference type="GO" id="GO:0043539">
    <property type="term" value="F:protein serine/threonine kinase activator activity"/>
    <property type="evidence" value="ECO:0007669"/>
    <property type="project" value="InterPro"/>
</dbReference>
<proteinExistence type="inferred from homology"/>
<feature type="domain" description="Protein kinase" evidence="3">
    <location>
        <begin position="62"/>
        <end position="369"/>
    </location>
</feature>
<evidence type="ECO:0000256" key="1">
    <source>
        <dbReference type="ARBA" id="ARBA00008874"/>
    </source>
</evidence>
<protein>
    <recommendedName>
        <fullName evidence="3">Protein kinase domain-containing protein</fullName>
    </recommendedName>
</protein>
<accession>A0AAE0RR03</accession>
<feature type="compositionally biased region" description="Polar residues" evidence="2">
    <location>
        <begin position="1"/>
        <end position="17"/>
    </location>
</feature>
<reference evidence="4" key="3">
    <citation type="submission" date="2023-05" db="EMBL/GenBank/DDBJ databases">
        <authorList>
            <person name="Smith C.H."/>
        </authorList>
    </citation>
    <scope>NUCLEOTIDE SEQUENCE</scope>
    <source>
        <strain evidence="4">CHS0354</strain>
        <tissue evidence="4">Mantle</tissue>
    </source>
</reference>
<dbReference type="Gene3D" id="1.10.510.10">
    <property type="entry name" value="Transferase(Phosphotransferase) domain 1"/>
    <property type="match status" value="1"/>
</dbReference>
<feature type="region of interest" description="Disordered" evidence="2">
    <location>
        <begin position="1"/>
        <end position="44"/>
    </location>
</feature>
<dbReference type="AlphaFoldDB" id="A0AAE0RR03"/>
<dbReference type="GO" id="GO:0004672">
    <property type="term" value="F:protein kinase activity"/>
    <property type="evidence" value="ECO:0007669"/>
    <property type="project" value="InterPro"/>
</dbReference>
<dbReference type="PANTHER" id="PTHR48014">
    <property type="entry name" value="SERINE/THREONINE-PROTEIN KINASE FRAY2"/>
    <property type="match status" value="1"/>
</dbReference>
<dbReference type="GO" id="GO:0005524">
    <property type="term" value="F:ATP binding"/>
    <property type="evidence" value="ECO:0007669"/>
    <property type="project" value="InterPro"/>
</dbReference>
<dbReference type="GO" id="GO:0006611">
    <property type="term" value="P:protein export from nucleus"/>
    <property type="evidence" value="ECO:0007669"/>
    <property type="project" value="TreeGrafter"/>
</dbReference>
<dbReference type="Pfam" id="PF00069">
    <property type="entry name" value="Pkinase"/>
    <property type="match status" value="1"/>
</dbReference>
<dbReference type="PANTHER" id="PTHR48014:SF21">
    <property type="entry name" value="SERINE_THREONINE-PROTEIN KINASE FRAY2"/>
    <property type="match status" value="1"/>
</dbReference>
<reference evidence="4" key="1">
    <citation type="journal article" date="2021" name="Genome Biol. Evol.">
        <title>A High-Quality Reference Genome for a Parasitic Bivalve with Doubly Uniparental Inheritance (Bivalvia: Unionida).</title>
        <authorList>
            <person name="Smith C.H."/>
        </authorList>
    </citation>
    <scope>NUCLEOTIDE SEQUENCE</scope>
    <source>
        <strain evidence="4">CHS0354</strain>
    </source>
</reference>
<comment type="similarity">
    <text evidence="1">Belongs to the protein kinase superfamily. STE Ser/Thr protein kinase family. STE20 subfamily.</text>
</comment>
<dbReference type="PROSITE" id="PS50011">
    <property type="entry name" value="PROTEIN_KINASE_DOM"/>
    <property type="match status" value="1"/>
</dbReference>
<evidence type="ECO:0000259" key="3">
    <source>
        <dbReference type="PROSITE" id="PS50011"/>
    </source>
</evidence>
<dbReference type="InterPro" id="IPR047173">
    <property type="entry name" value="STRAD_A/B-like"/>
</dbReference>
<comment type="caution">
    <text evidence="4">The sequence shown here is derived from an EMBL/GenBank/DDBJ whole genome shotgun (WGS) entry which is preliminary data.</text>
</comment>
<keyword evidence="5" id="KW-1185">Reference proteome</keyword>
<evidence type="ECO:0000256" key="2">
    <source>
        <dbReference type="SAM" id="MobiDB-lite"/>
    </source>
</evidence>
<evidence type="ECO:0000313" key="5">
    <source>
        <dbReference type="Proteomes" id="UP001195483"/>
    </source>
</evidence>
<feature type="compositionally biased region" description="Basic residues" evidence="2">
    <location>
        <begin position="19"/>
        <end position="41"/>
    </location>
</feature>
<dbReference type="InterPro" id="IPR011009">
    <property type="entry name" value="Kinase-like_dom_sf"/>
</dbReference>
<dbReference type="Gene3D" id="3.30.200.20">
    <property type="entry name" value="Phosphorylase Kinase, domain 1"/>
    <property type="match status" value="1"/>
</dbReference>
<evidence type="ECO:0000313" key="4">
    <source>
        <dbReference type="EMBL" id="KAK3577959.1"/>
    </source>
</evidence>
<name>A0AAE0RR03_9BIVA</name>
<dbReference type="Proteomes" id="UP001195483">
    <property type="component" value="Unassembled WGS sequence"/>
</dbReference>
<dbReference type="SUPFAM" id="SSF56112">
    <property type="entry name" value="Protein kinase-like (PK-like)"/>
    <property type="match status" value="1"/>
</dbReference>
<reference evidence="4" key="2">
    <citation type="journal article" date="2021" name="Genome Biol. Evol.">
        <title>Developing a high-quality reference genome for a parasitic bivalve with doubly uniparental inheritance (Bivalvia: Unionida).</title>
        <authorList>
            <person name="Smith C.H."/>
        </authorList>
    </citation>
    <scope>NUCLEOTIDE SEQUENCE</scope>
    <source>
        <strain evidence="4">CHS0354</strain>
        <tissue evidence="4">Mantle</tissue>
    </source>
</reference>
<organism evidence="4 5">
    <name type="scientific">Potamilus streckersoni</name>
    <dbReference type="NCBI Taxonomy" id="2493646"/>
    <lineage>
        <taxon>Eukaryota</taxon>
        <taxon>Metazoa</taxon>
        <taxon>Spiralia</taxon>
        <taxon>Lophotrochozoa</taxon>
        <taxon>Mollusca</taxon>
        <taxon>Bivalvia</taxon>
        <taxon>Autobranchia</taxon>
        <taxon>Heteroconchia</taxon>
        <taxon>Palaeoheterodonta</taxon>
        <taxon>Unionida</taxon>
        <taxon>Unionoidea</taxon>
        <taxon>Unionidae</taxon>
        <taxon>Ambleminae</taxon>
        <taxon>Lampsilini</taxon>
        <taxon>Potamilus</taxon>
    </lineage>
</organism>
<gene>
    <name evidence="4" type="ORF">CHS0354_020797</name>
</gene>
<dbReference type="EMBL" id="JAEAOA010001267">
    <property type="protein sequence ID" value="KAK3577959.1"/>
    <property type="molecule type" value="Genomic_DNA"/>
</dbReference>
<dbReference type="InterPro" id="IPR000719">
    <property type="entry name" value="Prot_kinase_dom"/>
</dbReference>